<dbReference type="Proteomes" id="UP000549394">
    <property type="component" value="Unassembled WGS sequence"/>
</dbReference>
<feature type="domain" description="C2H2-type" evidence="1">
    <location>
        <begin position="235"/>
        <end position="258"/>
    </location>
</feature>
<dbReference type="SMART" id="SM00355">
    <property type="entry name" value="ZnF_C2H2"/>
    <property type="match status" value="3"/>
</dbReference>
<protein>
    <submittedName>
        <fullName evidence="2">DgyrCDS2271</fullName>
    </submittedName>
</protein>
<comment type="caution">
    <text evidence="2">The sequence shown here is derived from an EMBL/GenBank/DDBJ whole genome shotgun (WGS) entry which is preliminary data.</text>
</comment>
<evidence type="ECO:0000313" key="2">
    <source>
        <dbReference type="EMBL" id="CAD5113081.1"/>
    </source>
</evidence>
<feature type="domain" description="C2H2-type" evidence="1">
    <location>
        <begin position="99"/>
        <end position="120"/>
    </location>
</feature>
<proteinExistence type="predicted"/>
<dbReference type="InterPro" id="IPR013087">
    <property type="entry name" value="Znf_C2H2_type"/>
</dbReference>
<sequence length="657" mass="75261">MSYKSESANRNSNCDKTFNLRIKLGNNFRNNECVSGKGLSEESASEAESEENRINNLTLPMGQRKTHRTFQSKANKSATDIDEDALLVSREKSLIKDLNYCRVCKYKLSGRKHDNHFQTHRHKILEHFYDLCVDKGIDWGDMNARSFTCALHPDRFISSVEIMVKHCNRQHPDIVKSLNLPISNIWKTRLENQLGKDVVETELTNYTEENTNVRAEEPEKLNLKLKPTNSPHQIFACSKCSYRNFQRISVLKHIIQKHNLTAGMAGKFIIKTSKIIKSMPNKNSGPKRQSEARTLNTDELDKYRVKGNMSVKCMQVMDATLQHYSQFQPKNLQYVSNRLREEFIRFAKNQKKHNENGFYYCPTCKHKYPTVKSGKQHILRIAHSKNFFSEEYRTRYKILEAYANYNENNEFIGMVGSDVSNKSRSSKERSVSSVEDAIEGEKRKVVKEKIVKPKAIKRVLPTNSTPIPTKVATKDWDRINTPDSLNLAALPLERKWMEAISDISNLALADIGLVPPDDRNRLFRCLDYIHSLSMKYKSKPQQSGILSLLQPSTISYPSMQTVFPSCESETFKRPGSPSRVKVTDRGLRRLRRSPSATSSPMLDDESNFTSNGLLNNFDTTFDLEEELLRIDNSPSARLVPGSNGIPVAQKIKTEGDW</sequence>
<evidence type="ECO:0000313" key="3">
    <source>
        <dbReference type="Proteomes" id="UP000549394"/>
    </source>
</evidence>
<name>A0A7I8VA14_9ANNE</name>
<reference evidence="2 3" key="1">
    <citation type="submission" date="2020-08" db="EMBL/GenBank/DDBJ databases">
        <authorList>
            <person name="Hejnol A."/>
        </authorList>
    </citation>
    <scope>NUCLEOTIDE SEQUENCE [LARGE SCALE GENOMIC DNA]</scope>
</reference>
<dbReference type="AlphaFoldDB" id="A0A7I8VA14"/>
<dbReference type="EMBL" id="CAJFCJ010000003">
    <property type="protein sequence ID" value="CAD5113081.1"/>
    <property type="molecule type" value="Genomic_DNA"/>
</dbReference>
<gene>
    <name evidence="2" type="ORF">DGYR_LOCUS2129</name>
</gene>
<organism evidence="2 3">
    <name type="scientific">Dimorphilus gyrociliatus</name>
    <dbReference type="NCBI Taxonomy" id="2664684"/>
    <lineage>
        <taxon>Eukaryota</taxon>
        <taxon>Metazoa</taxon>
        <taxon>Spiralia</taxon>
        <taxon>Lophotrochozoa</taxon>
        <taxon>Annelida</taxon>
        <taxon>Polychaeta</taxon>
        <taxon>Polychaeta incertae sedis</taxon>
        <taxon>Dinophilidae</taxon>
        <taxon>Dimorphilus</taxon>
    </lineage>
</organism>
<keyword evidence="3" id="KW-1185">Reference proteome</keyword>
<feature type="domain" description="C2H2-type" evidence="1">
    <location>
        <begin position="359"/>
        <end position="383"/>
    </location>
</feature>
<evidence type="ECO:0000259" key="1">
    <source>
        <dbReference type="SMART" id="SM00355"/>
    </source>
</evidence>
<accession>A0A7I8VA14</accession>